<dbReference type="VEuPathDB" id="VectorBase:MDOMA2_018530"/>
<gene>
    <name evidence="12" type="primary">101893097</name>
    <name evidence="14" type="synonym">LOC101893097</name>
</gene>
<evidence type="ECO:0000313" key="12">
    <source>
        <dbReference type="EnsemblMetazoa" id="MDOA005899-PB"/>
    </source>
</evidence>
<evidence type="ECO:0000256" key="4">
    <source>
        <dbReference type="ARBA" id="ARBA00022692"/>
    </source>
</evidence>
<keyword evidence="4 11" id="KW-0812">Transmembrane</keyword>
<dbReference type="PRINTS" id="PR01609">
    <property type="entry name" value="CD36FAMILY"/>
</dbReference>
<dbReference type="Pfam" id="PF01130">
    <property type="entry name" value="CD36"/>
    <property type="match status" value="1"/>
</dbReference>
<dbReference type="GO" id="GO:0005044">
    <property type="term" value="F:scavenger receptor activity"/>
    <property type="evidence" value="ECO:0007669"/>
    <property type="project" value="TreeGrafter"/>
</dbReference>
<dbReference type="InterPro" id="IPR005428">
    <property type="entry name" value="CD36/SCARB1/SNMP1"/>
</dbReference>
<dbReference type="InterPro" id="IPR002159">
    <property type="entry name" value="CD36_fam"/>
</dbReference>
<reference evidence="14" key="2">
    <citation type="submission" date="2025-04" db="UniProtKB">
        <authorList>
            <consortium name="RefSeq"/>
        </authorList>
    </citation>
    <scope>IDENTIFICATION</scope>
    <source>
        <strain evidence="14">Aabys</strain>
    </source>
</reference>
<dbReference type="GO" id="GO:0005737">
    <property type="term" value="C:cytoplasm"/>
    <property type="evidence" value="ECO:0007669"/>
    <property type="project" value="TreeGrafter"/>
</dbReference>
<sequence>MCCNCCSVRQQKIWAFSIGTILTVLGAILIPMWPIWSEDIIKSILPLSPGSVIYNKWVVTPLPIYMSFYMYNWTNPEEVNNTRIKPNFKEVGPYTFKNVKVKEDLKWNNEDHTVTFFSTNTWTFVPEKSSGGLDDVIRMPHFPTAAAARITRKWHKIIRKVVNFGLQREGGAMTMTHTALEWLFDGFIDNLLDFVYRLHSPLFALDSNRFGWFYDRNNSKEAEGSYTIYTGKGNLKDMGESKMWNGSDHTKFWEGECGRVNGSLGDLWAPGKSWDDPTSIFLYDAGRFLNIFPIRNETYRGIDVRRYEATNRTLDNGQIVEDTKCFCVKRNECPENGVLDFSPKAFRAPVYMSHPHFYMASERYRENITGLEPVPEHATYVVLEPKWGIPMKVKGQMMASILYEKDDQMEILKDLGHNFYAPLLRISLDAEINDEMLDLVKLLLNVPSIGVYIGAAFLTIGVVMLVVGIYVTKTHKWRGDSYPGESTESPAIETDNKETQSGDTENTNETPPGSENIQTLTRVTEISEESSSPAETVREDPPEETPKTEKDTTVDTISEKDKTNESKKTD</sequence>
<evidence type="ECO:0000256" key="2">
    <source>
        <dbReference type="ARBA" id="ARBA00010532"/>
    </source>
</evidence>
<keyword evidence="5 11" id="KW-1133">Transmembrane helix</keyword>
<keyword evidence="9" id="KW-0325">Glycoprotein</keyword>
<keyword evidence="7" id="KW-1015">Disulfide bond</keyword>
<feature type="transmembrane region" description="Helical" evidence="11">
    <location>
        <begin position="12"/>
        <end position="36"/>
    </location>
</feature>
<evidence type="ECO:0000256" key="7">
    <source>
        <dbReference type="ARBA" id="ARBA00023157"/>
    </source>
</evidence>
<organism evidence="12">
    <name type="scientific">Musca domestica</name>
    <name type="common">House fly</name>
    <dbReference type="NCBI Taxonomy" id="7370"/>
    <lineage>
        <taxon>Eukaryota</taxon>
        <taxon>Metazoa</taxon>
        <taxon>Ecdysozoa</taxon>
        <taxon>Arthropoda</taxon>
        <taxon>Hexapoda</taxon>
        <taxon>Insecta</taxon>
        <taxon>Pterygota</taxon>
        <taxon>Neoptera</taxon>
        <taxon>Endopterygota</taxon>
        <taxon>Diptera</taxon>
        <taxon>Brachycera</taxon>
        <taxon>Muscomorpha</taxon>
        <taxon>Muscoidea</taxon>
        <taxon>Muscidae</taxon>
        <taxon>Musca</taxon>
    </lineage>
</organism>
<accession>A0A1I8MKJ7</accession>
<evidence type="ECO:0000256" key="3">
    <source>
        <dbReference type="ARBA" id="ARBA00022475"/>
    </source>
</evidence>
<evidence type="ECO:0000256" key="8">
    <source>
        <dbReference type="ARBA" id="ARBA00023170"/>
    </source>
</evidence>
<dbReference type="PANTHER" id="PTHR11923">
    <property type="entry name" value="SCAVENGER RECEPTOR CLASS B TYPE-1 SR-B1"/>
    <property type="match status" value="1"/>
</dbReference>
<feature type="compositionally biased region" description="Polar residues" evidence="10">
    <location>
        <begin position="501"/>
        <end position="534"/>
    </location>
</feature>
<dbReference type="PANTHER" id="PTHR11923:SF114">
    <property type="entry name" value="FI02050P-RELATED"/>
    <property type="match status" value="1"/>
</dbReference>
<dbReference type="OrthoDB" id="514335at2759"/>
<protein>
    <submittedName>
        <fullName evidence="14">Protein croquemort</fullName>
    </submittedName>
</protein>
<feature type="region of interest" description="Disordered" evidence="10">
    <location>
        <begin position="478"/>
        <end position="570"/>
    </location>
</feature>
<evidence type="ECO:0000256" key="5">
    <source>
        <dbReference type="ARBA" id="ARBA00022989"/>
    </source>
</evidence>
<comment type="similarity">
    <text evidence="2">Belongs to the CD36 family.</text>
</comment>
<dbReference type="RefSeq" id="XP_011294586.1">
    <property type="nucleotide sequence ID" value="XM_011296284.2"/>
</dbReference>
<keyword evidence="13" id="KW-1185">Reference proteome</keyword>
<dbReference type="VEuPathDB" id="VectorBase:MDOA005899"/>
<evidence type="ECO:0000256" key="6">
    <source>
        <dbReference type="ARBA" id="ARBA00023136"/>
    </source>
</evidence>
<keyword evidence="8" id="KW-0675">Receptor</keyword>
<keyword evidence="3" id="KW-1003">Cell membrane</keyword>
<evidence type="ECO:0000313" key="13">
    <source>
        <dbReference type="Proteomes" id="UP001652621"/>
    </source>
</evidence>
<dbReference type="GeneID" id="101893097"/>
<comment type="subcellular location">
    <subcellularLocation>
        <location evidence="1">Cell membrane</location>
        <topology evidence="1">Multi-pass membrane protein</topology>
    </subcellularLocation>
</comment>
<evidence type="ECO:0000256" key="10">
    <source>
        <dbReference type="SAM" id="MobiDB-lite"/>
    </source>
</evidence>
<evidence type="ECO:0000313" key="14">
    <source>
        <dbReference type="RefSeq" id="XP_011294586.1"/>
    </source>
</evidence>
<dbReference type="AlphaFoldDB" id="A0A1I8MKJ7"/>
<dbReference type="PRINTS" id="PR01610">
    <property type="entry name" value="CD36ANTIGEN"/>
</dbReference>
<feature type="transmembrane region" description="Helical" evidence="11">
    <location>
        <begin position="449"/>
        <end position="471"/>
    </location>
</feature>
<evidence type="ECO:0000256" key="9">
    <source>
        <dbReference type="ARBA" id="ARBA00023180"/>
    </source>
</evidence>
<dbReference type="Proteomes" id="UP001652621">
    <property type="component" value="Unplaced"/>
</dbReference>
<dbReference type="EnsemblMetazoa" id="MDOA005899-RB">
    <property type="protein sequence ID" value="MDOA005899-PB"/>
    <property type="gene ID" value="MDOA005899"/>
</dbReference>
<dbReference type="GO" id="GO:0005886">
    <property type="term" value="C:plasma membrane"/>
    <property type="evidence" value="ECO:0007669"/>
    <property type="project" value="UniProtKB-SubCell"/>
</dbReference>
<reference evidence="12" key="1">
    <citation type="submission" date="2020-05" db="UniProtKB">
        <authorList>
            <consortium name="EnsemblMetazoa"/>
        </authorList>
    </citation>
    <scope>IDENTIFICATION</scope>
    <source>
        <strain evidence="12">Aabys</strain>
    </source>
</reference>
<name>A0A1I8MKJ7_MUSDO</name>
<keyword evidence="6 11" id="KW-0472">Membrane</keyword>
<evidence type="ECO:0000256" key="1">
    <source>
        <dbReference type="ARBA" id="ARBA00004651"/>
    </source>
</evidence>
<feature type="compositionally biased region" description="Basic and acidic residues" evidence="10">
    <location>
        <begin position="536"/>
        <end position="570"/>
    </location>
</feature>
<dbReference type="eggNOG" id="KOG3776">
    <property type="taxonomic scope" value="Eukaryota"/>
</dbReference>
<proteinExistence type="inferred from homology"/>
<dbReference type="KEGG" id="mde:101893097"/>
<evidence type="ECO:0000256" key="11">
    <source>
        <dbReference type="SAM" id="Phobius"/>
    </source>
</evidence>